<dbReference type="Proteomes" id="UP000325315">
    <property type="component" value="Unassembled WGS sequence"/>
</dbReference>
<dbReference type="EMBL" id="SMMG02000005">
    <property type="protein sequence ID" value="KAA3474395.1"/>
    <property type="molecule type" value="Genomic_DNA"/>
</dbReference>
<name>A0A5B6VZQ0_9ROSI</name>
<comment type="caution">
    <text evidence="1">The sequence shown here is derived from an EMBL/GenBank/DDBJ whole genome shotgun (WGS) entry which is preliminary data.</text>
</comment>
<organism evidence="1 2">
    <name type="scientific">Gossypium australe</name>
    <dbReference type="NCBI Taxonomy" id="47621"/>
    <lineage>
        <taxon>Eukaryota</taxon>
        <taxon>Viridiplantae</taxon>
        <taxon>Streptophyta</taxon>
        <taxon>Embryophyta</taxon>
        <taxon>Tracheophyta</taxon>
        <taxon>Spermatophyta</taxon>
        <taxon>Magnoliopsida</taxon>
        <taxon>eudicotyledons</taxon>
        <taxon>Gunneridae</taxon>
        <taxon>Pentapetalae</taxon>
        <taxon>rosids</taxon>
        <taxon>malvids</taxon>
        <taxon>Malvales</taxon>
        <taxon>Malvaceae</taxon>
        <taxon>Malvoideae</taxon>
        <taxon>Gossypium</taxon>
    </lineage>
</organism>
<dbReference type="PANTHER" id="PTHR33116:SF75">
    <property type="entry name" value="RIBONUCLEASE H PROTEIN"/>
    <property type="match status" value="1"/>
</dbReference>
<proteinExistence type="predicted"/>
<evidence type="ECO:0000313" key="2">
    <source>
        <dbReference type="Proteomes" id="UP000325315"/>
    </source>
</evidence>
<dbReference type="AlphaFoldDB" id="A0A5B6VZQ0"/>
<keyword evidence="2" id="KW-1185">Reference proteome</keyword>
<gene>
    <name evidence="1" type="ORF">EPI10_024690</name>
</gene>
<protein>
    <submittedName>
        <fullName evidence="1">Retrovirus-related Pol polyprotein LINE-1</fullName>
    </submittedName>
</protein>
<dbReference type="OrthoDB" id="1728428at2759"/>
<reference evidence="2" key="1">
    <citation type="journal article" date="2019" name="Plant Biotechnol. J.">
        <title>Genome sequencing of the Australian wild diploid species Gossypium australe highlights disease resistance and delayed gland morphogenesis.</title>
        <authorList>
            <person name="Cai Y."/>
            <person name="Cai X."/>
            <person name="Wang Q."/>
            <person name="Wang P."/>
            <person name="Zhang Y."/>
            <person name="Cai C."/>
            <person name="Xu Y."/>
            <person name="Wang K."/>
            <person name="Zhou Z."/>
            <person name="Wang C."/>
            <person name="Geng S."/>
            <person name="Li B."/>
            <person name="Dong Q."/>
            <person name="Hou Y."/>
            <person name="Wang H."/>
            <person name="Ai P."/>
            <person name="Liu Z."/>
            <person name="Yi F."/>
            <person name="Sun M."/>
            <person name="An G."/>
            <person name="Cheng J."/>
            <person name="Zhang Y."/>
            <person name="Shi Q."/>
            <person name="Xie Y."/>
            <person name="Shi X."/>
            <person name="Chang Y."/>
            <person name="Huang F."/>
            <person name="Chen Y."/>
            <person name="Hong S."/>
            <person name="Mi L."/>
            <person name="Sun Q."/>
            <person name="Zhang L."/>
            <person name="Zhou B."/>
            <person name="Peng R."/>
            <person name="Zhang X."/>
            <person name="Liu F."/>
        </authorList>
    </citation>
    <scope>NUCLEOTIDE SEQUENCE [LARGE SCALE GENOMIC DNA]</scope>
    <source>
        <strain evidence="2">cv. PA1801</strain>
    </source>
</reference>
<sequence length="124" mass="14145">MVNLISTLFGFQRIHNLGHYLGDHLFHQRVTSSTLQFVVEKVRGKLQSWEAKKLSLVGHVTLTQSALLSIPSYFMQSMMIPRKIWDEIECLGSPERQKKMSLVGWDSIFQPRACGGLGLTKLRD</sequence>
<evidence type="ECO:0000313" key="1">
    <source>
        <dbReference type="EMBL" id="KAA3474395.1"/>
    </source>
</evidence>
<accession>A0A5B6VZQ0</accession>
<dbReference type="PANTHER" id="PTHR33116">
    <property type="entry name" value="REVERSE TRANSCRIPTASE ZINC-BINDING DOMAIN-CONTAINING PROTEIN-RELATED-RELATED"/>
    <property type="match status" value="1"/>
</dbReference>